<evidence type="ECO:0000256" key="2">
    <source>
        <dbReference type="ARBA" id="ARBA00022980"/>
    </source>
</evidence>
<evidence type="ECO:0000256" key="3">
    <source>
        <dbReference type="ARBA" id="ARBA00023274"/>
    </source>
</evidence>
<dbReference type="Pfam" id="PF17136">
    <property type="entry name" value="ribosomal_L24"/>
    <property type="match status" value="1"/>
</dbReference>
<dbReference type="Pfam" id="PF00467">
    <property type="entry name" value="KOW"/>
    <property type="match status" value="1"/>
</dbReference>
<evidence type="ECO:0000256" key="1">
    <source>
        <dbReference type="ARBA" id="ARBA00010618"/>
    </source>
</evidence>
<dbReference type="InterPro" id="IPR003256">
    <property type="entry name" value="Ribosomal_uL24"/>
</dbReference>
<keyword evidence="5" id="KW-0694">RNA-binding</keyword>
<evidence type="ECO:0000259" key="7">
    <source>
        <dbReference type="SMART" id="SM00739"/>
    </source>
</evidence>
<organism evidence="8 9">
    <name type="scientific">Succinivibrio faecicola</name>
    <dbReference type="NCBI Taxonomy" id="2820300"/>
    <lineage>
        <taxon>Bacteria</taxon>
        <taxon>Pseudomonadati</taxon>
        <taxon>Pseudomonadota</taxon>
        <taxon>Gammaproteobacteria</taxon>
        <taxon>Aeromonadales</taxon>
        <taxon>Succinivibrionaceae</taxon>
        <taxon>Succinivibrio</taxon>
    </lineage>
</organism>
<keyword evidence="3 5" id="KW-0687">Ribonucleoprotein</keyword>
<keyword evidence="5" id="KW-0699">rRNA-binding</keyword>
<evidence type="ECO:0000256" key="4">
    <source>
        <dbReference type="ARBA" id="ARBA00035206"/>
    </source>
</evidence>
<dbReference type="InterPro" id="IPR005825">
    <property type="entry name" value="Ribosomal_uL24_CS"/>
</dbReference>
<feature type="domain" description="KOW" evidence="7">
    <location>
        <begin position="4"/>
        <end position="31"/>
    </location>
</feature>
<proteinExistence type="inferred from homology"/>
<evidence type="ECO:0000256" key="6">
    <source>
        <dbReference type="RuleBase" id="RU003477"/>
    </source>
</evidence>
<dbReference type="PANTHER" id="PTHR12903">
    <property type="entry name" value="MITOCHONDRIAL RIBOSOMAL PROTEIN L24"/>
    <property type="match status" value="1"/>
</dbReference>
<dbReference type="InterPro" id="IPR057264">
    <property type="entry name" value="Ribosomal_uL24_C"/>
</dbReference>
<dbReference type="Proteomes" id="UP000731465">
    <property type="component" value="Unassembled WGS sequence"/>
</dbReference>
<keyword evidence="2 5" id="KW-0689">Ribosomal protein</keyword>
<dbReference type="InterPro" id="IPR005824">
    <property type="entry name" value="KOW"/>
</dbReference>
<name>A0ABS7DHG8_9GAMM</name>
<dbReference type="PROSITE" id="PS01108">
    <property type="entry name" value="RIBOSOMAL_L24"/>
    <property type="match status" value="1"/>
</dbReference>
<dbReference type="GO" id="GO:0005840">
    <property type="term" value="C:ribosome"/>
    <property type="evidence" value="ECO:0007669"/>
    <property type="project" value="UniProtKB-KW"/>
</dbReference>
<comment type="function">
    <text evidence="5">One of the proteins that surrounds the polypeptide exit tunnel on the outside of the subunit.</text>
</comment>
<dbReference type="RefSeq" id="WP_219937206.1">
    <property type="nucleotide sequence ID" value="NZ_JAGFNY010000008.1"/>
</dbReference>
<dbReference type="Gene3D" id="2.30.30.30">
    <property type="match status" value="1"/>
</dbReference>
<protein>
    <recommendedName>
        <fullName evidence="4 5">Large ribosomal subunit protein uL24</fullName>
    </recommendedName>
</protein>
<evidence type="ECO:0000256" key="5">
    <source>
        <dbReference type="HAMAP-Rule" id="MF_01326"/>
    </source>
</evidence>
<dbReference type="HAMAP" id="MF_01326_B">
    <property type="entry name" value="Ribosomal_uL24_B"/>
    <property type="match status" value="1"/>
</dbReference>
<comment type="caution">
    <text evidence="8">The sequence shown here is derived from an EMBL/GenBank/DDBJ whole genome shotgun (WGS) entry which is preliminary data.</text>
</comment>
<dbReference type="SUPFAM" id="SSF50104">
    <property type="entry name" value="Translation proteins SH3-like domain"/>
    <property type="match status" value="1"/>
</dbReference>
<dbReference type="CDD" id="cd06089">
    <property type="entry name" value="KOW_RPL26"/>
    <property type="match status" value="1"/>
</dbReference>
<accession>A0ABS7DHG8</accession>
<evidence type="ECO:0000313" key="8">
    <source>
        <dbReference type="EMBL" id="MBW7569986.1"/>
    </source>
</evidence>
<dbReference type="InterPro" id="IPR008991">
    <property type="entry name" value="Translation_prot_SH3-like_sf"/>
</dbReference>
<comment type="subunit">
    <text evidence="5">Part of the 50S ribosomal subunit.</text>
</comment>
<evidence type="ECO:0000313" key="9">
    <source>
        <dbReference type="Proteomes" id="UP000731465"/>
    </source>
</evidence>
<dbReference type="InterPro" id="IPR041988">
    <property type="entry name" value="Ribosomal_uL24_KOW"/>
</dbReference>
<dbReference type="NCBIfam" id="TIGR01079">
    <property type="entry name" value="rplX_bact"/>
    <property type="match status" value="1"/>
</dbReference>
<dbReference type="InterPro" id="IPR014722">
    <property type="entry name" value="Rib_uL2_dom2"/>
</dbReference>
<gene>
    <name evidence="5 8" type="primary">rplX</name>
    <name evidence="8" type="ORF">J5V48_03655</name>
</gene>
<keyword evidence="9" id="KW-1185">Reference proteome</keyword>
<comment type="similarity">
    <text evidence="1 5 6">Belongs to the universal ribosomal protein uL24 family.</text>
</comment>
<dbReference type="EMBL" id="JAGFNY010000008">
    <property type="protein sequence ID" value="MBW7569986.1"/>
    <property type="molecule type" value="Genomic_DNA"/>
</dbReference>
<dbReference type="SMART" id="SM00739">
    <property type="entry name" value="KOW"/>
    <property type="match status" value="1"/>
</dbReference>
<comment type="function">
    <text evidence="5">One of two assembly initiator proteins, it binds directly to the 5'-end of the 23S rRNA, where it nucleates assembly of the 50S subunit.</text>
</comment>
<reference evidence="8 9" key="1">
    <citation type="submission" date="2021-03" db="EMBL/GenBank/DDBJ databases">
        <title>Succinivibrio sp. nov. isolated from feces of cow.</title>
        <authorList>
            <person name="Choi J.-Y."/>
        </authorList>
    </citation>
    <scope>NUCLEOTIDE SEQUENCE [LARGE SCALE GENOMIC DNA]</scope>
    <source>
        <strain evidence="8 9">AGMB01872</strain>
    </source>
</reference>
<sequence>MAAKIRTNDEVIVITGKDKGKTGKVTRVLPRENKVFVEGINVKKKHQKANPNLGIQGGIVDVVAPVDVSNVAIYNPETKKADRVGFKFEDGKKVRFFKSNGNIIPSTAK</sequence>